<feature type="transmembrane region" description="Helical" evidence="6">
    <location>
        <begin position="301"/>
        <end position="320"/>
    </location>
</feature>
<evidence type="ECO:0000256" key="2">
    <source>
        <dbReference type="ARBA" id="ARBA00022448"/>
    </source>
</evidence>
<feature type="transmembrane region" description="Helical" evidence="6">
    <location>
        <begin position="158"/>
        <end position="182"/>
    </location>
</feature>
<keyword evidence="2" id="KW-0813">Transport</keyword>
<reference evidence="8 9" key="1">
    <citation type="submission" date="2016-11" db="EMBL/GenBank/DDBJ databases">
        <title>The macronuclear genome of Stentor coeruleus: a giant cell with tiny introns.</title>
        <authorList>
            <person name="Slabodnick M."/>
            <person name="Ruby J.G."/>
            <person name="Reiff S.B."/>
            <person name="Swart E.C."/>
            <person name="Gosai S."/>
            <person name="Prabakaran S."/>
            <person name="Witkowska E."/>
            <person name="Larue G.E."/>
            <person name="Fisher S."/>
            <person name="Freeman R.M."/>
            <person name="Gunawardena J."/>
            <person name="Chu W."/>
            <person name="Stover N.A."/>
            <person name="Gregory B.D."/>
            <person name="Nowacki M."/>
            <person name="Derisi J."/>
            <person name="Roy S.W."/>
            <person name="Marshall W.F."/>
            <person name="Sood P."/>
        </authorList>
    </citation>
    <scope>NUCLEOTIDE SEQUENCE [LARGE SCALE GENOMIC DNA]</scope>
    <source>
        <strain evidence="8">WM001</strain>
    </source>
</reference>
<feature type="transmembrane region" description="Helical" evidence="6">
    <location>
        <begin position="134"/>
        <end position="152"/>
    </location>
</feature>
<feature type="domain" description="Major facilitator superfamily (MFS) profile" evidence="7">
    <location>
        <begin position="1"/>
        <end position="405"/>
    </location>
</feature>
<keyword evidence="9" id="KW-1185">Reference proteome</keyword>
<keyword evidence="3 6" id="KW-0812">Transmembrane</keyword>
<name>A0A1R2CNE7_9CILI</name>
<evidence type="ECO:0000256" key="6">
    <source>
        <dbReference type="SAM" id="Phobius"/>
    </source>
</evidence>
<dbReference type="GO" id="GO:0016020">
    <property type="term" value="C:membrane"/>
    <property type="evidence" value="ECO:0007669"/>
    <property type="project" value="UniProtKB-SubCell"/>
</dbReference>
<dbReference type="PROSITE" id="PS50850">
    <property type="entry name" value="MFS"/>
    <property type="match status" value="1"/>
</dbReference>
<comment type="subcellular location">
    <subcellularLocation>
        <location evidence="1">Membrane</location>
        <topology evidence="1">Multi-pass membrane protein</topology>
    </subcellularLocation>
</comment>
<evidence type="ECO:0000313" key="8">
    <source>
        <dbReference type="EMBL" id="OMJ90543.1"/>
    </source>
</evidence>
<feature type="transmembrane region" description="Helical" evidence="6">
    <location>
        <begin position="377"/>
        <end position="403"/>
    </location>
</feature>
<dbReference type="GO" id="GO:0022857">
    <property type="term" value="F:transmembrane transporter activity"/>
    <property type="evidence" value="ECO:0007669"/>
    <property type="project" value="InterPro"/>
</dbReference>
<evidence type="ECO:0000256" key="4">
    <source>
        <dbReference type="ARBA" id="ARBA00022989"/>
    </source>
</evidence>
<evidence type="ECO:0000313" key="9">
    <source>
        <dbReference type="Proteomes" id="UP000187209"/>
    </source>
</evidence>
<evidence type="ECO:0000256" key="1">
    <source>
        <dbReference type="ARBA" id="ARBA00004141"/>
    </source>
</evidence>
<comment type="caution">
    <text evidence="8">The sequence shown here is derived from an EMBL/GenBank/DDBJ whole genome shotgun (WGS) entry which is preliminary data.</text>
</comment>
<feature type="transmembrane region" description="Helical" evidence="6">
    <location>
        <begin position="7"/>
        <end position="28"/>
    </location>
</feature>
<dbReference type="AlphaFoldDB" id="A0A1R2CNE7"/>
<evidence type="ECO:0000256" key="3">
    <source>
        <dbReference type="ARBA" id="ARBA00022692"/>
    </source>
</evidence>
<dbReference type="InterPro" id="IPR036259">
    <property type="entry name" value="MFS_trans_sf"/>
</dbReference>
<accession>A0A1R2CNE7</accession>
<proteinExistence type="predicted"/>
<dbReference type="EMBL" id="MPUH01000100">
    <property type="protein sequence ID" value="OMJ90543.1"/>
    <property type="molecule type" value="Genomic_DNA"/>
</dbReference>
<evidence type="ECO:0000256" key="5">
    <source>
        <dbReference type="ARBA" id="ARBA00023136"/>
    </source>
</evidence>
<dbReference type="InterPro" id="IPR011701">
    <property type="entry name" value="MFS"/>
</dbReference>
<organism evidence="8 9">
    <name type="scientific">Stentor coeruleus</name>
    <dbReference type="NCBI Taxonomy" id="5963"/>
    <lineage>
        <taxon>Eukaryota</taxon>
        <taxon>Sar</taxon>
        <taxon>Alveolata</taxon>
        <taxon>Ciliophora</taxon>
        <taxon>Postciliodesmatophora</taxon>
        <taxon>Heterotrichea</taxon>
        <taxon>Heterotrichida</taxon>
        <taxon>Stentoridae</taxon>
        <taxon>Stentor</taxon>
    </lineage>
</organism>
<dbReference type="InterPro" id="IPR020846">
    <property type="entry name" value="MFS_dom"/>
</dbReference>
<gene>
    <name evidence="8" type="ORF">SteCoe_7034</name>
</gene>
<feature type="transmembrane region" description="Helical" evidence="6">
    <location>
        <begin position="98"/>
        <end position="122"/>
    </location>
</feature>
<evidence type="ECO:0000259" key="7">
    <source>
        <dbReference type="PROSITE" id="PS50850"/>
    </source>
</evidence>
<dbReference type="PANTHER" id="PTHR23506:SF26">
    <property type="entry name" value="MFS-TYPE TRANSPORTER SLC18B1"/>
    <property type="match status" value="1"/>
</dbReference>
<feature type="transmembrane region" description="Helical" evidence="6">
    <location>
        <begin position="273"/>
        <end position="289"/>
    </location>
</feature>
<keyword evidence="5 6" id="KW-0472">Membrane</keyword>
<dbReference type="PANTHER" id="PTHR23506">
    <property type="entry name" value="GH10249P"/>
    <property type="match status" value="1"/>
</dbReference>
<feature type="transmembrane region" description="Helical" evidence="6">
    <location>
        <begin position="40"/>
        <end position="59"/>
    </location>
</feature>
<feature type="transmembrane region" description="Helical" evidence="6">
    <location>
        <begin position="203"/>
        <end position="223"/>
    </location>
</feature>
<dbReference type="SUPFAM" id="SSF103473">
    <property type="entry name" value="MFS general substrate transporter"/>
    <property type="match status" value="1"/>
</dbReference>
<sequence>MSDKVLLGLYGLGMMGSSIQSVLAPFYPPIAHKKGISGKTIGTVFGIQPLIAGICAPLFGQILSKYGRKKILLSSAFLMVMSSLTFALAPIFDGTSFIIVSLLSRFFQGVGGAGIATSIVAIMSMLYRERLEEIFGIQQSLTGASMIIGPVIGMGLNLIGGFSFIFYSFSAVFFTGFLYLYFVLPPDEASLETLNPVTWKQMLSVKTVVMDVFAICMAFGSIGALEPLLQGFMVNTFGVEENFVPVFFIIPTLAYPVTVVVMRKCMSRFSGKARIFLGLVLISIFMQLMGPAKYTYLPNNIYMTLTSVFFLGAGTALTLIPSLTDMFDDATQKIHGIKPALISDRVSGLISLGMYFGKATSAPLAGTLIDNMDFENAISVIGFIIFAYTVIYGTLGGGFAEFVGKRKVLGKNDSLLGEKEMVESSKKSFYLLEEDEV</sequence>
<dbReference type="OrthoDB" id="298065at2759"/>
<feature type="transmembrane region" description="Helical" evidence="6">
    <location>
        <begin position="340"/>
        <end position="357"/>
    </location>
</feature>
<feature type="transmembrane region" description="Helical" evidence="6">
    <location>
        <begin position="243"/>
        <end position="261"/>
    </location>
</feature>
<dbReference type="Gene3D" id="1.20.1250.20">
    <property type="entry name" value="MFS general substrate transporter like domains"/>
    <property type="match status" value="2"/>
</dbReference>
<protein>
    <recommendedName>
        <fullName evidence="7">Major facilitator superfamily (MFS) profile domain-containing protein</fullName>
    </recommendedName>
</protein>
<dbReference type="Pfam" id="PF07690">
    <property type="entry name" value="MFS_1"/>
    <property type="match status" value="1"/>
</dbReference>
<feature type="transmembrane region" description="Helical" evidence="6">
    <location>
        <begin position="71"/>
        <end position="92"/>
    </location>
</feature>
<dbReference type="InterPro" id="IPR050930">
    <property type="entry name" value="MFS_Vesicular_Transporter"/>
</dbReference>
<keyword evidence="4 6" id="KW-1133">Transmembrane helix</keyword>
<dbReference type="Proteomes" id="UP000187209">
    <property type="component" value="Unassembled WGS sequence"/>
</dbReference>